<dbReference type="AlphaFoldDB" id="A0A158QIQ8"/>
<dbReference type="PROSITE" id="PS50056">
    <property type="entry name" value="TYR_PHOSPHATASE_2"/>
    <property type="match status" value="1"/>
</dbReference>
<dbReference type="SMART" id="SM00564">
    <property type="entry name" value="PQQ"/>
    <property type="match status" value="6"/>
</dbReference>
<dbReference type="InterPro" id="IPR011047">
    <property type="entry name" value="Quinoprotein_ADH-like_sf"/>
</dbReference>
<dbReference type="WBParaSite" id="HNAJ_0000996301-mRNA-1">
    <property type="protein sequence ID" value="HNAJ_0000996301-mRNA-1"/>
    <property type="gene ID" value="HNAJ_0000996301"/>
</dbReference>
<dbReference type="InterPro" id="IPR016130">
    <property type="entry name" value="Tyr_Pase_AS"/>
</dbReference>
<dbReference type="PANTHER" id="PTHR44394:SF1">
    <property type="entry name" value="BETA-ALANINE-ACTIVATING ENZYME"/>
    <property type="match status" value="1"/>
</dbReference>
<dbReference type="OrthoDB" id="408177at2759"/>
<evidence type="ECO:0000313" key="2">
    <source>
        <dbReference type="EMBL" id="VDO06835.1"/>
    </source>
</evidence>
<reference evidence="4" key="1">
    <citation type="submission" date="2016-04" db="UniProtKB">
        <authorList>
            <consortium name="WormBaseParasite"/>
        </authorList>
    </citation>
    <scope>IDENTIFICATION</scope>
</reference>
<dbReference type="GO" id="GO:0043041">
    <property type="term" value="P:amino acid activation for nonribosomal peptide biosynthetic process"/>
    <property type="evidence" value="ECO:0007669"/>
    <property type="project" value="TreeGrafter"/>
</dbReference>
<dbReference type="InterPro" id="IPR000873">
    <property type="entry name" value="AMP-dep_synth/lig_dom"/>
</dbReference>
<dbReference type="InterPro" id="IPR000387">
    <property type="entry name" value="Tyr_Pase_dom"/>
</dbReference>
<dbReference type="InterPro" id="IPR002372">
    <property type="entry name" value="PQQ_rpt_dom"/>
</dbReference>
<sequence length="1110" mass="121888">MYRIVRRLIGSLGMSSPPGNFSWVSDSVAGFAFPYSKENLNYLVNESHIKHLFTLSEDKPDDLDLFPNLTSHFYPVEEFVPGDLGTVREIVEIIADAERRGEKSGVHCQFGQMRTGTILAAYLAYHHKINGKEAIKMLKTLRPKSLFSVDIMDSKLTCKLYSHISNQWSAGDLVAEIWTNESESLTVHRECSLLYSEFTRLSNELEDLLRPVSPALVGILWNPNVYTLIAVHGTLLSNSAFLPLSNHDQLAEFLNLFGAVICLCDEPKVLSKYFTCVQTSPFKVYVRIDGKSHQLPSSECDLAYCITTSGSTGPPKLVLASHSCVSANVIDLVSHLPVVDGRKTIPGVFITSPLTFDASIVQIYVALATHRHVVFPSSSILFGVDGNLLEQIILSSDADTWQCTPSVFSRLPPPSSCSNLKTLSLFLGGEPCSPDRLPSWALDNWDIFFLYGLTEVSAWSSIVNAKEILSEKPPISGATPIGSPMLKSQVIIKDVNAETNIGQIYVGRKGGGYAIVDKPFTISAILLALKELQEERLIPTGDYGISVPSSKHSPLWFVGRKDRLVKIHGLKYYLERLETEIVRLLGTRHRVISCRCEASPLSAYIQLQDRLQSNELGDLKQWLMARIGLPISYNNVILSNKPLHLNANGKVVDRSIKRTCLSSIASTNIDISNLTFQQLGGTSLKAMYLIETLADNYPVLTSKKAILLSTLFSRPFSEFIQLAETPASDMEINMPASEKTGIEVKRRKVVANCKAELVWSVVLGKCVDASPIMDSESVFIGSHSGAFKRLDIDTGAEFWSRNIGSRIEATACLIDSLVVFGSLDGQLYALQVEDGEIAWIVDVGGVVKSASTRVPNTSKLLIGSHGQRLLAIEKDGRVEWSENLDESPIVAPVALDENGEFAFVGTLGGGLHQVDVNTGHKDWSVDNLGPIFGAPTLLADLNRIVVASGDGNVHGLLRSNGVRLWSVSLNPRGGFFSPPVTLNSSKRSLLLLANQSGHLHALEPTNGTAIWTLDCGITLLDSSSRTVFPLTPRVIQQNDSIIFARTDGCIFHYENIEDNPPSPQLIYRLPSETFSTTLVHQFKPGVLSIFIGCRDDTINRIDFDLTKGTE</sequence>
<evidence type="ECO:0000313" key="4">
    <source>
        <dbReference type="WBParaSite" id="HNAJ_0000996301-mRNA-1"/>
    </source>
</evidence>
<proteinExistence type="predicted"/>
<keyword evidence="3" id="KW-1185">Reference proteome</keyword>
<dbReference type="Pfam" id="PF00501">
    <property type="entry name" value="AMP-binding"/>
    <property type="match status" value="1"/>
</dbReference>
<dbReference type="PANTHER" id="PTHR44394">
    <property type="entry name" value="BETA-ALANINE-ACTIVATING ENZYME"/>
    <property type="match status" value="1"/>
</dbReference>
<feature type="domain" description="Tyrosine specific protein phosphatases" evidence="1">
    <location>
        <begin position="88"/>
        <end position="143"/>
    </location>
</feature>
<dbReference type="InterPro" id="IPR018391">
    <property type="entry name" value="PQQ_b-propeller_rpt"/>
</dbReference>
<evidence type="ECO:0000259" key="1">
    <source>
        <dbReference type="PROSITE" id="PS50056"/>
    </source>
</evidence>
<dbReference type="InterPro" id="IPR015943">
    <property type="entry name" value="WD40/YVTN_repeat-like_dom_sf"/>
</dbReference>
<gene>
    <name evidence="2" type="ORF">HNAJ_LOCUS9958</name>
</gene>
<dbReference type="EMBL" id="UZAE01012818">
    <property type="protein sequence ID" value="VDO06835.1"/>
    <property type="molecule type" value="Genomic_DNA"/>
</dbReference>
<dbReference type="InterPro" id="IPR052091">
    <property type="entry name" value="Beta-ala_Activ/Resist"/>
</dbReference>
<dbReference type="SUPFAM" id="SSF52799">
    <property type="entry name" value="(Phosphotyrosine protein) phosphatases II"/>
    <property type="match status" value="1"/>
</dbReference>
<dbReference type="InterPro" id="IPR029021">
    <property type="entry name" value="Prot-tyrosine_phosphatase-like"/>
</dbReference>
<name>A0A158QIQ8_RODNA</name>
<dbReference type="Gene3D" id="3.40.50.12780">
    <property type="entry name" value="N-terminal domain of ligase-like"/>
    <property type="match status" value="1"/>
</dbReference>
<dbReference type="Pfam" id="PF00782">
    <property type="entry name" value="DSPc"/>
    <property type="match status" value="1"/>
</dbReference>
<evidence type="ECO:0000313" key="3">
    <source>
        <dbReference type="Proteomes" id="UP000278807"/>
    </source>
</evidence>
<dbReference type="SUPFAM" id="SSF50998">
    <property type="entry name" value="Quinoprotein alcohol dehydrogenase-like"/>
    <property type="match status" value="1"/>
</dbReference>
<accession>A0A158QIQ8</accession>
<dbReference type="InterPro" id="IPR042099">
    <property type="entry name" value="ANL_N_sf"/>
</dbReference>
<organism evidence="4">
    <name type="scientific">Rodentolepis nana</name>
    <name type="common">Dwarf tapeworm</name>
    <name type="synonym">Hymenolepis nana</name>
    <dbReference type="NCBI Taxonomy" id="102285"/>
    <lineage>
        <taxon>Eukaryota</taxon>
        <taxon>Metazoa</taxon>
        <taxon>Spiralia</taxon>
        <taxon>Lophotrochozoa</taxon>
        <taxon>Platyhelminthes</taxon>
        <taxon>Cestoda</taxon>
        <taxon>Eucestoda</taxon>
        <taxon>Cyclophyllidea</taxon>
        <taxon>Hymenolepididae</taxon>
        <taxon>Rodentolepis</taxon>
    </lineage>
</organism>
<dbReference type="InterPro" id="IPR000340">
    <property type="entry name" value="Dual-sp_phosphatase_cat-dom"/>
</dbReference>
<dbReference type="Gene3D" id="3.90.190.10">
    <property type="entry name" value="Protein tyrosine phosphatase superfamily"/>
    <property type="match status" value="1"/>
</dbReference>
<dbReference type="PROSITE" id="PS00383">
    <property type="entry name" value="TYR_PHOSPHATASE_1"/>
    <property type="match status" value="1"/>
</dbReference>
<protein>
    <submittedName>
        <fullName evidence="4">TYR_PHOSPHATASE_2 domain-containing protein</fullName>
    </submittedName>
</protein>
<dbReference type="Gene3D" id="2.40.128.630">
    <property type="match status" value="1"/>
</dbReference>
<dbReference type="SUPFAM" id="SSF56801">
    <property type="entry name" value="Acetyl-CoA synthetase-like"/>
    <property type="match status" value="1"/>
</dbReference>
<dbReference type="STRING" id="102285.A0A158QIQ8"/>
<dbReference type="Pfam" id="PF13570">
    <property type="entry name" value="Beta-prop_ACSF4"/>
    <property type="match status" value="1"/>
</dbReference>
<dbReference type="Proteomes" id="UP000278807">
    <property type="component" value="Unassembled WGS sequence"/>
</dbReference>
<dbReference type="Gene3D" id="2.130.10.10">
    <property type="entry name" value="YVTN repeat-like/Quinoprotein amine dehydrogenase"/>
    <property type="match status" value="1"/>
</dbReference>
<reference evidence="2 3" key="2">
    <citation type="submission" date="2018-11" db="EMBL/GenBank/DDBJ databases">
        <authorList>
            <consortium name="Pathogen Informatics"/>
        </authorList>
    </citation>
    <scope>NUCLEOTIDE SEQUENCE [LARGE SCALE GENOMIC DNA]</scope>
</reference>